<organism evidence="4">
    <name type="scientific">Paecilomyces fulvus</name>
    <dbReference type="NCBI Taxonomy" id="89137"/>
    <lineage>
        <taxon>Eukaryota</taxon>
        <taxon>Fungi</taxon>
        <taxon>Dikarya</taxon>
        <taxon>Ascomycota</taxon>
        <taxon>Pezizomycotina</taxon>
        <taxon>Eurotiomycetes</taxon>
        <taxon>Eurotiomycetidae</taxon>
        <taxon>Eurotiales</taxon>
        <taxon>Thermoascaceae</taxon>
        <taxon>Paecilomyces</taxon>
    </lineage>
</organism>
<evidence type="ECO:0000256" key="3">
    <source>
        <dbReference type="RuleBase" id="RU000441"/>
    </source>
</evidence>
<dbReference type="SUPFAM" id="SSF48256">
    <property type="entry name" value="Citrate synthase"/>
    <property type="match status" value="1"/>
</dbReference>
<name>A0A172WCW4_9EURO</name>
<evidence type="ECO:0000256" key="1">
    <source>
        <dbReference type="ARBA" id="ARBA00010566"/>
    </source>
</evidence>
<dbReference type="SMR" id="A0A172WCW4"/>
<keyword evidence="2 3" id="KW-0808">Transferase</keyword>
<dbReference type="InterPro" id="IPR016143">
    <property type="entry name" value="Citrate_synth-like_sm_a-sub"/>
</dbReference>
<dbReference type="InterPro" id="IPR002020">
    <property type="entry name" value="Citrate_synthase"/>
</dbReference>
<dbReference type="Gene3D" id="1.10.580.10">
    <property type="entry name" value="Citrate Synthase, domain 1"/>
    <property type="match status" value="1"/>
</dbReference>
<dbReference type="EMBL" id="KU928136">
    <property type="protein sequence ID" value="ANF07286.1"/>
    <property type="molecule type" value="Genomic_DNA"/>
</dbReference>
<sequence length="441" mass="48356">MSSGTLFVKDSRTSLNYEIPIHRNAIAATAFKKIKAPVSGSDPADKVDGGLRVHDPGLQNTTVVETDISFSNSDSGLLLFRGYSLDQLWDSDFEELFHLLVWGKYPTRVQKDDLSNTLANYMKNVPENVVKAIRSFPRSTSPMPMVIAGLAAYIASDPESIPAANGGNIYQGNTAQTDLGILKTVSAYAVVLGLVASHRKDIPFVPASSENSYYENLFIMMGMVDRVSGRPDTLQLSCFRRFAALSCDNGMALSVFATLVCASSLADPISCLISALAAAYGPLHFGATEAAHRALQEIGSVERVPDFLEQVKRGERKLFGYGHRTYKGTDPRVIPIKKLLEDSNATSNPLIEIAKSIEIHASTDDYFKSRGLSANADFYGNFVFSAIGFDPDFIPVAMLAQRIIGIMAHWREYMLKRGKLFRPSHIYTGNTEPLCNFSPKL</sequence>
<dbReference type="GO" id="GO:0005759">
    <property type="term" value="C:mitochondrial matrix"/>
    <property type="evidence" value="ECO:0007669"/>
    <property type="project" value="TreeGrafter"/>
</dbReference>
<protein>
    <recommendedName>
        <fullName evidence="3">Citrate synthase</fullName>
    </recommendedName>
</protein>
<dbReference type="InterPro" id="IPR016142">
    <property type="entry name" value="Citrate_synth-like_lrg_a-sub"/>
</dbReference>
<dbReference type="PANTHER" id="PTHR11739:SF4">
    <property type="entry name" value="CITRATE SYNTHASE, PEROXISOMAL"/>
    <property type="match status" value="1"/>
</dbReference>
<reference evidence="4" key="1">
    <citation type="journal article" date="2016" name="Angew. Chem. Int. Ed. Engl.">
        <title>Heterologous Production of Fungal Maleidrides Reveals the Cryptic Cyclization Involved in their Biosynthesis.</title>
        <authorList>
            <person name="Williams K."/>
            <person name="Szwalbe A.J."/>
            <person name="Mulholland N.P."/>
            <person name="Vincent J.L."/>
            <person name="Bailey A.M."/>
            <person name="Willis C.L."/>
            <person name="Simpson T.J."/>
            <person name="Cox R.J."/>
        </authorList>
    </citation>
    <scope>NUCLEOTIDE SEQUENCE</scope>
    <source>
        <strain evidence="4">IMI40021</strain>
    </source>
</reference>
<accession>A0A172WCW4</accession>
<proteinExistence type="inferred from homology"/>
<evidence type="ECO:0000313" key="4">
    <source>
        <dbReference type="EMBL" id="ANF07286.1"/>
    </source>
</evidence>
<dbReference type="InterPro" id="IPR036969">
    <property type="entry name" value="Citrate_synthase_sf"/>
</dbReference>
<dbReference type="GO" id="GO:0006099">
    <property type="term" value="P:tricarboxylic acid cycle"/>
    <property type="evidence" value="ECO:0007669"/>
    <property type="project" value="TreeGrafter"/>
</dbReference>
<evidence type="ECO:0000256" key="2">
    <source>
        <dbReference type="ARBA" id="ARBA00022679"/>
    </source>
</evidence>
<dbReference type="Gene3D" id="1.10.230.10">
    <property type="entry name" value="Cytochrome P450-Terp, domain 2"/>
    <property type="match status" value="1"/>
</dbReference>
<comment type="similarity">
    <text evidence="1 3">Belongs to the citrate synthase family.</text>
</comment>
<dbReference type="GO" id="GO:0046912">
    <property type="term" value="F:acyltransferase activity, acyl groups converted into alkyl on transfer"/>
    <property type="evidence" value="ECO:0007669"/>
    <property type="project" value="InterPro"/>
</dbReference>
<dbReference type="PANTHER" id="PTHR11739">
    <property type="entry name" value="CITRATE SYNTHASE"/>
    <property type="match status" value="1"/>
</dbReference>
<dbReference type="PRINTS" id="PR00143">
    <property type="entry name" value="CITRTSNTHASE"/>
</dbReference>
<dbReference type="AlphaFoldDB" id="A0A172WCW4"/>
<dbReference type="GO" id="GO:0005975">
    <property type="term" value="P:carbohydrate metabolic process"/>
    <property type="evidence" value="ECO:0007669"/>
    <property type="project" value="TreeGrafter"/>
</dbReference>
<gene>
    <name evidence="4" type="primary">bfL2</name>
</gene>
<dbReference type="Pfam" id="PF00285">
    <property type="entry name" value="Citrate_synt"/>
    <property type="match status" value="1"/>
</dbReference>